<gene>
    <name evidence="1" type="ORF">RFM23_26920</name>
</gene>
<dbReference type="RefSeq" id="WP_127286976.1">
    <property type="nucleotide sequence ID" value="NZ_JARAKC010000007.1"/>
</dbReference>
<name>A0ABU5AVD5_9HYPH</name>
<dbReference type="EMBL" id="JAVIIP010000019">
    <property type="protein sequence ID" value="MDX8541259.1"/>
    <property type="molecule type" value="Genomic_DNA"/>
</dbReference>
<comment type="caution">
    <text evidence="1">The sequence shown here is derived from an EMBL/GenBank/DDBJ whole genome shotgun (WGS) entry which is preliminary data.</text>
</comment>
<sequence>MPYSQREARAYLDRYGGPSGTRIELVETDRQCFVRVLEDEEERTYSFEPGSFALAFAESQRMRLKLPAIVHL</sequence>
<protein>
    <submittedName>
        <fullName evidence="1">Uncharacterized protein</fullName>
    </submittedName>
</protein>
<organism evidence="1 2">
    <name type="scientific">Mesorhizobium abyssinicae</name>
    <dbReference type="NCBI Taxonomy" id="1209958"/>
    <lineage>
        <taxon>Bacteria</taxon>
        <taxon>Pseudomonadati</taxon>
        <taxon>Pseudomonadota</taxon>
        <taxon>Alphaproteobacteria</taxon>
        <taxon>Hyphomicrobiales</taxon>
        <taxon>Phyllobacteriaceae</taxon>
        <taxon>Mesorhizobium</taxon>
    </lineage>
</organism>
<reference evidence="1 2" key="1">
    <citation type="submission" date="2023-08" db="EMBL/GenBank/DDBJ databases">
        <title>Implementing the SeqCode for naming new Mesorhizobium species isolated from Vachellia karroo root nodules.</title>
        <authorList>
            <person name="Van Lill M."/>
        </authorList>
    </citation>
    <scope>NUCLEOTIDE SEQUENCE [LARGE SCALE GENOMIC DNA]</scope>
    <source>
        <strain evidence="1 2">VK4B</strain>
    </source>
</reference>
<keyword evidence="2" id="KW-1185">Reference proteome</keyword>
<proteinExistence type="predicted"/>
<evidence type="ECO:0000313" key="1">
    <source>
        <dbReference type="EMBL" id="MDX8541259.1"/>
    </source>
</evidence>
<evidence type="ECO:0000313" key="2">
    <source>
        <dbReference type="Proteomes" id="UP001276564"/>
    </source>
</evidence>
<dbReference type="Proteomes" id="UP001276564">
    <property type="component" value="Unassembled WGS sequence"/>
</dbReference>
<accession>A0ABU5AVD5</accession>